<dbReference type="EMBL" id="PDNA01000014">
    <property type="protein sequence ID" value="PGH26658.1"/>
    <property type="molecule type" value="Genomic_DNA"/>
</dbReference>
<comment type="caution">
    <text evidence="2">The sequence shown here is derived from an EMBL/GenBank/DDBJ whole genome shotgun (WGS) entry which is preliminary data.</text>
</comment>
<feature type="compositionally biased region" description="Polar residues" evidence="1">
    <location>
        <begin position="1"/>
        <end position="10"/>
    </location>
</feature>
<reference evidence="2 3" key="1">
    <citation type="submission" date="2017-10" db="EMBL/GenBank/DDBJ databases">
        <title>Comparative genomics in systemic dimorphic fungi from Ajellomycetaceae.</title>
        <authorList>
            <person name="Munoz J.F."/>
            <person name="Mcewen J.G."/>
            <person name="Clay O.K."/>
            <person name="Cuomo C.A."/>
        </authorList>
    </citation>
    <scope>NUCLEOTIDE SEQUENCE [LARGE SCALE GENOMIC DNA]</scope>
    <source>
        <strain evidence="2 3">UAMH7299</strain>
    </source>
</reference>
<gene>
    <name evidence="2" type="ORF">AJ80_01604</name>
</gene>
<evidence type="ECO:0000256" key="1">
    <source>
        <dbReference type="SAM" id="MobiDB-lite"/>
    </source>
</evidence>
<feature type="compositionally biased region" description="Polar residues" evidence="1">
    <location>
        <begin position="83"/>
        <end position="94"/>
    </location>
</feature>
<keyword evidence="3" id="KW-1185">Reference proteome</keyword>
<name>A0A2B7Z0J9_POLH7</name>
<feature type="region of interest" description="Disordered" evidence="1">
    <location>
        <begin position="83"/>
        <end position="106"/>
    </location>
</feature>
<sequence>MTAAPSSSLHHATERATTLLKVVAPTTKPGQGAESPMRMAVNARDDKNGCNNYQMTVVFLEDQGYIAPVQLRGGNDTVLPNANSCRPNPLSSSIEHALFQRGDIGP</sequence>
<evidence type="ECO:0000313" key="3">
    <source>
        <dbReference type="Proteomes" id="UP000224634"/>
    </source>
</evidence>
<dbReference type="AlphaFoldDB" id="A0A2B7Z0J9"/>
<feature type="region of interest" description="Disordered" evidence="1">
    <location>
        <begin position="1"/>
        <end position="37"/>
    </location>
</feature>
<proteinExistence type="predicted"/>
<dbReference type="Proteomes" id="UP000224634">
    <property type="component" value="Unassembled WGS sequence"/>
</dbReference>
<accession>A0A2B7Z0J9</accession>
<evidence type="ECO:0000313" key="2">
    <source>
        <dbReference type="EMBL" id="PGH26658.1"/>
    </source>
</evidence>
<organism evidence="2 3">
    <name type="scientific">Polytolypa hystricis (strain UAMH7299)</name>
    <dbReference type="NCBI Taxonomy" id="1447883"/>
    <lineage>
        <taxon>Eukaryota</taxon>
        <taxon>Fungi</taxon>
        <taxon>Dikarya</taxon>
        <taxon>Ascomycota</taxon>
        <taxon>Pezizomycotina</taxon>
        <taxon>Eurotiomycetes</taxon>
        <taxon>Eurotiomycetidae</taxon>
        <taxon>Onygenales</taxon>
        <taxon>Onygenales incertae sedis</taxon>
        <taxon>Polytolypa</taxon>
    </lineage>
</organism>
<protein>
    <submittedName>
        <fullName evidence="2">Uncharacterized protein</fullName>
    </submittedName>
</protein>